<feature type="transmembrane region" description="Helical" evidence="8">
    <location>
        <begin position="100"/>
        <end position="117"/>
    </location>
</feature>
<dbReference type="InterPro" id="IPR004626">
    <property type="entry name" value="RarD"/>
</dbReference>
<sequence>MTRKGLLYGISAYGLWGLFPLFFKQLQHVGSLEVVLHRMVWSLAFVLLVLAALRRWTWLREALRSPRLLATFAVSSLLLAANWLTYIWAVNNGHVLDASLGYFILPLVNVALGFVFLHERPRLGQWLAFGIAAAGVLWLALLTGHVPWIALGLALSFGFYGLIRKLAPLGALEGMSLETMLLAPLAAVALLWGHQSGSMPAHDTHTWLLFLLCGPVTAIPLLLFSAGARRVPLSTMGILQYLTPTILLFLGTLLYGEPFAGPRLAGFALIWTALLLYSVDGWRHRARPAAA</sequence>
<feature type="transmembrane region" description="Helical" evidence="8">
    <location>
        <begin position="68"/>
        <end position="88"/>
    </location>
</feature>
<evidence type="ECO:0000256" key="7">
    <source>
        <dbReference type="ARBA" id="ARBA00023136"/>
    </source>
</evidence>
<feature type="domain" description="EamA" evidence="9">
    <location>
        <begin position="4"/>
        <end position="139"/>
    </location>
</feature>
<dbReference type="PANTHER" id="PTHR22911">
    <property type="entry name" value="ACYL-MALONYL CONDENSING ENZYME-RELATED"/>
    <property type="match status" value="1"/>
</dbReference>
<keyword evidence="5 8" id="KW-0812">Transmembrane</keyword>
<dbReference type="SUPFAM" id="SSF103481">
    <property type="entry name" value="Multidrug resistance efflux transporter EmrE"/>
    <property type="match status" value="2"/>
</dbReference>
<keyword evidence="3" id="KW-0813">Transport</keyword>
<dbReference type="EMBL" id="JBHTBX010000002">
    <property type="protein sequence ID" value="MFC7433886.1"/>
    <property type="molecule type" value="Genomic_DNA"/>
</dbReference>
<dbReference type="InterPro" id="IPR000620">
    <property type="entry name" value="EamA_dom"/>
</dbReference>
<dbReference type="RefSeq" id="WP_382254465.1">
    <property type="nucleotide sequence ID" value="NZ_JBHTBX010000002.1"/>
</dbReference>
<keyword evidence="6 8" id="KW-1133">Transmembrane helix</keyword>
<evidence type="ECO:0000313" key="11">
    <source>
        <dbReference type="Proteomes" id="UP001596495"/>
    </source>
</evidence>
<dbReference type="PANTHER" id="PTHR22911:SF137">
    <property type="entry name" value="SOLUTE CARRIER FAMILY 35 MEMBER G2-RELATED"/>
    <property type="match status" value="1"/>
</dbReference>
<feature type="transmembrane region" description="Helical" evidence="8">
    <location>
        <begin position="124"/>
        <end position="141"/>
    </location>
</feature>
<feature type="transmembrane region" description="Helical" evidence="8">
    <location>
        <begin position="206"/>
        <end position="226"/>
    </location>
</feature>
<keyword evidence="4" id="KW-1003">Cell membrane</keyword>
<evidence type="ECO:0000256" key="5">
    <source>
        <dbReference type="ARBA" id="ARBA00022692"/>
    </source>
</evidence>
<evidence type="ECO:0000259" key="9">
    <source>
        <dbReference type="Pfam" id="PF00892"/>
    </source>
</evidence>
<proteinExistence type="inferred from homology"/>
<evidence type="ECO:0000313" key="10">
    <source>
        <dbReference type="EMBL" id="MFC7433886.1"/>
    </source>
</evidence>
<dbReference type="NCBIfam" id="TIGR00688">
    <property type="entry name" value="rarD"/>
    <property type="match status" value="1"/>
</dbReference>
<reference evidence="11" key="1">
    <citation type="journal article" date="2019" name="Int. J. Syst. Evol. Microbiol.">
        <title>The Global Catalogue of Microorganisms (GCM) 10K type strain sequencing project: providing services to taxonomists for standard genome sequencing and annotation.</title>
        <authorList>
            <consortium name="The Broad Institute Genomics Platform"/>
            <consortium name="The Broad Institute Genome Sequencing Center for Infectious Disease"/>
            <person name="Wu L."/>
            <person name="Ma J."/>
        </authorList>
    </citation>
    <scope>NUCLEOTIDE SEQUENCE [LARGE SCALE GENOMIC DNA]</scope>
    <source>
        <strain evidence="11">CCUG 54518</strain>
    </source>
</reference>
<feature type="transmembrane region" description="Helical" evidence="8">
    <location>
        <begin position="5"/>
        <end position="23"/>
    </location>
</feature>
<comment type="similarity">
    <text evidence="2">Belongs to the EamA transporter family.</text>
</comment>
<keyword evidence="11" id="KW-1185">Reference proteome</keyword>
<comment type="caution">
    <text evidence="10">The sequence shown here is derived from an EMBL/GenBank/DDBJ whole genome shotgun (WGS) entry which is preliminary data.</text>
</comment>
<evidence type="ECO:0000256" key="1">
    <source>
        <dbReference type="ARBA" id="ARBA00004651"/>
    </source>
</evidence>
<feature type="transmembrane region" description="Helical" evidence="8">
    <location>
        <begin position="147"/>
        <end position="163"/>
    </location>
</feature>
<feature type="transmembrane region" description="Helical" evidence="8">
    <location>
        <begin position="262"/>
        <end position="279"/>
    </location>
</feature>
<comment type="subcellular location">
    <subcellularLocation>
        <location evidence="1">Cell membrane</location>
        <topology evidence="1">Multi-pass membrane protein</topology>
    </subcellularLocation>
</comment>
<accession>A0ABW2R737</accession>
<dbReference type="InterPro" id="IPR037185">
    <property type="entry name" value="EmrE-like"/>
</dbReference>
<evidence type="ECO:0000256" key="8">
    <source>
        <dbReference type="SAM" id="Phobius"/>
    </source>
</evidence>
<protein>
    <submittedName>
        <fullName evidence="10">EamA family transporter RarD</fullName>
    </submittedName>
</protein>
<gene>
    <name evidence="10" type="primary">rarD</name>
    <name evidence="10" type="ORF">ACFQNJ_05115</name>
</gene>
<feature type="transmembrane region" description="Helical" evidence="8">
    <location>
        <begin position="238"/>
        <end position="256"/>
    </location>
</feature>
<dbReference type="Pfam" id="PF00892">
    <property type="entry name" value="EamA"/>
    <property type="match status" value="2"/>
</dbReference>
<feature type="transmembrane region" description="Helical" evidence="8">
    <location>
        <begin position="175"/>
        <end position="194"/>
    </location>
</feature>
<keyword evidence="7 8" id="KW-0472">Membrane</keyword>
<evidence type="ECO:0000256" key="6">
    <source>
        <dbReference type="ARBA" id="ARBA00022989"/>
    </source>
</evidence>
<evidence type="ECO:0000256" key="2">
    <source>
        <dbReference type="ARBA" id="ARBA00007362"/>
    </source>
</evidence>
<organism evidence="10 11">
    <name type="scientific">Hydrogenophaga bisanensis</name>
    <dbReference type="NCBI Taxonomy" id="439611"/>
    <lineage>
        <taxon>Bacteria</taxon>
        <taxon>Pseudomonadati</taxon>
        <taxon>Pseudomonadota</taxon>
        <taxon>Betaproteobacteria</taxon>
        <taxon>Burkholderiales</taxon>
        <taxon>Comamonadaceae</taxon>
        <taxon>Hydrogenophaga</taxon>
    </lineage>
</organism>
<feature type="transmembrane region" description="Helical" evidence="8">
    <location>
        <begin position="35"/>
        <end position="56"/>
    </location>
</feature>
<evidence type="ECO:0000256" key="3">
    <source>
        <dbReference type="ARBA" id="ARBA00022448"/>
    </source>
</evidence>
<name>A0ABW2R737_9BURK</name>
<dbReference type="Proteomes" id="UP001596495">
    <property type="component" value="Unassembled WGS sequence"/>
</dbReference>
<evidence type="ECO:0000256" key="4">
    <source>
        <dbReference type="ARBA" id="ARBA00022475"/>
    </source>
</evidence>
<feature type="domain" description="EamA" evidence="9">
    <location>
        <begin position="149"/>
        <end position="278"/>
    </location>
</feature>